<organism evidence="2 3">
    <name type="scientific">Symbiodinium necroappetens</name>
    <dbReference type="NCBI Taxonomy" id="1628268"/>
    <lineage>
        <taxon>Eukaryota</taxon>
        <taxon>Sar</taxon>
        <taxon>Alveolata</taxon>
        <taxon>Dinophyceae</taxon>
        <taxon>Suessiales</taxon>
        <taxon>Symbiodiniaceae</taxon>
        <taxon>Symbiodinium</taxon>
    </lineage>
</organism>
<evidence type="ECO:0000313" key="3">
    <source>
        <dbReference type="Proteomes" id="UP000601435"/>
    </source>
</evidence>
<comment type="caution">
    <text evidence="2">The sequence shown here is derived from an EMBL/GenBank/DDBJ whole genome shotgun (WGS) entry which is preliminary data.</text>
</comment>
<gene>
    <name evidence="2" type="ORF">SNEC2469_LOCUS33741</name>
</gene>
<feature type="compositionally biased region" description="Low complexity" evidence="1">
    <location>
        <begin position="18"/>
        <end position="31"/>
    </location>
</feature>
<proteinExistence type="predicted"/>
<feature type="region of interest" description="Disordered" evidence="1">
    <location>
        <begin position="1"/>
        <end position="69"/>
    </location>
</feature>
<name>A0A813C8A2_9DINO</name>
<dbReference type="EMBL" id="CAJNJA010090248">
    <property type="protein sequence ID" value="CAE7940038.1"/>
    <property type="molecule type" value="Genomic_DNA"/>
</dbReference>
<evidence type="ECO:0000313" key="2">
    <source>
        <dbReference type="EMBL" id="CAE7940038.1"/>
    </source>
</evidence>
<protein>
    <submittedName>
        <fullName evidence="2">Uncharacterized protein</fullName>
    </submittedName>
</protein>
<keyword evidence="3" id="KW-1185">Reference proteome</keyword>
<reference evidence="2" key="1">
    <citation type="submission" date="2021-02" db="EMBL/GenBank/DDBJ databases">
        <authorList>
            <person name="Dougan E. K."/>
            <person name="Rhodes N."/>
            <person name="Thang M."/>
            <person name="Chan C."/>
        </authorList>
    </citation>
    <scope>NUCLEOTIDE SEQUENCE</scope>
</reference>
<dbReference type="AlphaFoldDB" id="A0A813C8A2"/>
<feature type="compositionally biased region" description="Basic and acidic residues" evidence="1">
    <location>
        <begin position="1"/>
        <end position="10"/>
    </location>
</feature>
<accession>A0A813C8A2</accession>
<sequence length="69" mass="7036">PENLEKKADPAEEEAVIATPSASSTSPAEASRPQTVSAEHADRDAEEAPQSPAVEPPTAAASQEAGELL</sequence>
<dbReference type="Proteomes" id="UP000601435">
    <property type="component" value="Unassembled WGS sequence"/>
</dbReference>
<evidence type="ECO:0000256" key="1">
    <source>
        <dbReference type="SAM" id="MobiDB-lite"/>
    </source>
</evidence>
<feature type="non-terminal residue" evidence="2">
    <location>
        <position position="1"/>
    </location>
</feature>